<dbReference type="Gene3D" id="3.40.50.1110">
    <property type="entry name" value="SGNH hydrolase"/>
    <property type="match status" value="1"/>
</dbReference>
<comment type="similarity">
    <text evidence="1">Belongs to the 'GDSL' lipolytic enzyme family.</text>
</comment>
<evidence type="ECO:0000256" key="3">
    <source>
        <dbReference type="ARBA" id="ARBA00022963"/>
    </source>
</evidence>
<name>A0ABU6TMR5_9FABA</name>
<keyword evidence="3" id="KW-0442">Lipid degradation</keyword>
<evidence type="ECO:0000256" key="1">
    <source>
        <dbReference type="ARBA" id="ARBA00008668"/>
    </source>
</evidence>
<sequence>MSSTHMRGLPRLCVDVVRLGDGRVTSGYLNIGSPIPIVARNLTNIQDGINFAHGGTGVFDTHVDGPNLTAQIDFFEELIQSNLFTKEDIHYSYVLVNAGANDYTTHIRTAGFFGSSDILNYTSTLVNQIKTDLRRFISLGLRKVAVATLQPVGRLPLITLVNLHMSCIDLLNKVVSENHNKLLNNAIDRLNMEARNHMFIPLDLYKAMVSNIDIMMKKAQDDIKHLS</sequence>
<dbReference type="PANTHER" id="PTHR46020:SF4">
    <property type="entry name" value="OS04G0650200 PROTEIN"/>
    <property type="match status" value="1"/>
</dbReference>
<dbReference type="InterPro" id="IPR036514">
    <property type="entry name" value="SGNH_hydro_sf"/>
</dbReference>
<comment type="caution">
    <text evidence="5">The sequence shown here is derived from an EMBL/GenBank/DDBJ whole genome shotgun (WGS) entry which is preliminary data.</text>
</comment>
<proteinExistence type="inferred from homology"/>
<evidence type="ECO:0008006" key="7">
    <source>
        <dbReference type="Google" id="ProtNLM"/>
    </source>
</evidence>
<evidence type="ECO:0000313" key="5">
    <source>
        <dbReference type="EMBL" id="MED6149148.1"/>
    </source>
</evidence>
<dbReference type="InterPro" id="IPR001087">
    <property type="entry name" value="GDSL"/>
</dbReference>
<keyword evidence="2" id="KW-0378">Hydrolase</keyword>
<dbReference type="Pfam" id="PF00657">
    <property type="entry name" value="Lipase_GDSL"/>
    <property type="match status" value="1"/>
</dbReference>
<keyword evidence="4" id="KW-0443">Lipid metabolism</keyword>
<dbReference type="EMBL" id="JASCZI010091137">
    <property type="protein sequence ID" value="MED6149148.1"/>
    <property type="molecule type" value="Genomic_DNA"/>
</dbReference>
<evidence type="ECO:0000313" key="6">
    <source>
        <dbReference type="Proteomes" id="UP001341840"/>
    </source>
</evidence>
<dbReference type="Proteomes" id="UP001341840">
    <property type="component" value="Unassembled WGS sequence"/>
</dbReference>
<dbReference type="PANTHER" id="PTHR46020">
    <property type="entry name" value="OSJNBB0059K02.9 PROTEIN"/>
    <property type="match status" value="1"/>
</dbReference>
<accession>A0ABU6TMR5</accession>
<reference evidence="5 6" key="1">
    <citation type="journal article" date="2023" name="Plants (Basel)">
        <title>Bridging the Gap: Combining Genomics and Transcriptomics Approaches to Understand Stylosanthes scabra, an Orphan Legume from the Brazilian Caatinga.</title>
        <authorList>
            <person name="Ferreira-Neto J.R.C."/>
            <person name="da Silva M.D."/>
            <person name="Binneck E."/>
            <person name="de Melo N.F."/>
            <person name="da Silva R.H."/>
            <person name="de Melo A.L.T.M."/>
            <person name="Pandolfi V."/>
            <person name="Bustamante F.O."/>
            <person name="Brasileiro-Vidal A.C."/>
            <person name="Benko-Iseppon A.M."/>
        </authorList>
    </citation>
    <scope>NUCLEOTIDE SEQUENCE [LARGE SCALE GENOMIC DNA]</scope>
    <source>
        <tissue evidence="5">Leaves</tissue>
    </source>
</reference>
<gene>
    <name evidence="5" type="ORF">PIB30_059660</name>
</gene>
<organism evidence="5 6">
    <name type="scientific">Stylosanthes scabra</name>
    <dbReference type="NCBI Taxonomy" id="79078"/>
    <lineage>
        <taxon>Eukaryota</taxon>
        <taxon>Viridiplantae</taxon>
        <taxon>Streptophyta</taxon>
        <taxon>Embryophyta</taxon>
        <taxon>Tracheophyta</taxon>
        <taxon>Spermatophyta</taxon>
        <taxon>Magnoliopsida</taxon>
        <taxon>eudicotyledons</taxon>
        <taxon>Gunneridae</taxon>
        <taxon>Pentapetalae</taxon>
        <taxon>rosids</taxon>
        <taxon>fabids</taxon>
        <taxon>Fabales</taxon>
        <taxon>Fabaceae</taxon>
        <taxon>Papilionoideae</taxon>
        <taxon>50 kb inversion clade</taxon>
        <taxon>dalbergioids sensu lato</taxon>
        <taxon>Dalbergieae</taxon>
        <taxon>Pterocarpus clade</taxon>
        <taxon>Stylosanthes</taxon>
    </lineage>
</organism>
<evidence type="ECO:0000256" key="2">
    <source>
        <dbReference type="ARBA" id="ARBA00022801"/>
    </source>
</evidence>
<protein>
    <recommendedName>
        <fullName evidence="7">SGNH hydrolase-type esterase domain-containing protein</fullName>
    </recommendedName>
</protein>
<evidence type="ECO:0000256" key="4">
    <source>
        <dbReference type="ARBA" id="ARBA00023098"/>
    </source>
</evidence>
<keyword evidence="6" id="KW-1185">Reference proteome</keyword>